<evidence type="ECO:0000313" key="2">
    <source>
        <dbReference type="Proteomes" id="UP000192247"/>
    </source>
</evidence>
<accession>A0A1V9X7V7</accession>
<name>A0A1V9X7V7_9ACAR</name>
<comment type="caution">
    <text evidence="1">The sequence shown here is derived from an EMBL/GenBank/DDBJ whole genome shotgun (WGS) entry which is preliminary data.</text>
</comment>
<dbReference type="AlphaFoldDB" id="A0A1V9X7V7"/>
<organism evidence="1 2">
    <name type="scientific">Tropilaelaps mercedesae</name>
    <dbReference type="NCBI Taxonomy" id="418985"/>
    <lineage>
        <taxon>Eukaryota</taxon>
        <taxon>Metazoa</taxon>
        <taxon>Ecdysozoa</taxon>
        <taxon>Arthropoda</taxon>
        <taxon>Chelicerata</taxon>
        <taxon>Arachnida</taxon>
        <taxon>Acari</taxon>
        <taxon>Parasitiformes</taxon>
        <taxon>Mesostigmata</taxon>
        <taxon>Gamasina</taxon>
        <taxon>Dermanyssoidea</taxon>
        <taxon>Laelapidae</taxon>
        <taxon>Tropilaelaps</taxon>
    </lineage>
</organism>
<evidence type="ECO:0000313" key="1">
    <source>
        <dbReference type="EMBL" id="OQR69362.1"/>
    </source>
</evidence>
<protein>
    <submittedName>
        <fullName evidence="1">Uncharacterized protein</fullName>
    </submittedName>
</protein>
<gene>
    <name evidence="1" type="ORF">BIW11_04384</name>
</gene>
<proteinExistence type="predicted"/>
<sequence length="64" mass="7159">MGSCVRLTVRKLPSAYRLQLNKSLSQGLFFSIVFVVKDSPDFINPNMVELLRGNYILQGSNVAL</sequence>
<dbReference type="InParanoid" id="A0A1V9X7V7"/>
<dbReference type="Proteomes" id="UP000192247">
    <property type="component" value="Unassembled WGS sequence"/>
</dbReference>
<keyword evidence="2" id="KW-1185">Reference proteome</keyword>
<reference evidence="1 2" key="1">
    <citation type="journal article" date="2017" name="Gigascience">
        <title>Draft genome of the honey bee ectoparasitic mite, Tropilaelaps mercedesae, is shaped by the parasitic life history.</title>
        <authorList>
            <person name="Dong X."/>
            <person name="Armstrong S.D."/>
            <person name="Xia D."/>
            <person name="Makepeace B.L."/>
            <person name="Darby A.C."/>
            <person name="Kadowaki T."/>
        </authorList>
    </citation>
    <scope>NUCLEOTIDE SEQUENCE [LARGE SCALE GENOMIC DNA]</scope>
    <source>
        <strain evidence="1">Wuxi-XJTLU</strain>
    </source>
</reference>
<dbReference type="EMBL" id="MNPL01021389">
    <property type="protein sequence ID" value="OQR69362.1"/>
    <property type="molecule type" value="Genomic_DNA"/>
</dbReference>